<dbReference type="EMBL" id="MDYQ01000339">
    <property type="protein sequence ID" value="PRP76227.1"/>
    <property type="molecule type" value="Genomic_DNA"/>
</dbReference>
<comment type="caution">
    <text evidence="1">The sequence shown here is derived from an EMBL/GenBank/DDBJ whole genome shotgun (WGS) entry which is preliminary data.</text>
</comment>
<keyword evidence="2" id="KW-1185">Reference proteome</keyword>
<evidence type="ECO:0000313" key="1">
    <source>
        <dbReference type="EMBL" id="PRP76227.1"/>
    </source>
</evidence>
<gene>
    <name evidence="1" type="ORF">PROFUN_15312</name>
</gene>
<dbReference type="AlphaFoldDB" id="A0A2P6MX19"/>
<reference evidence="1 2" key="1">
    <citation type="journal article" date="2018" name="Genome Biol. Evol.">
        <title>Multiple Roots of Fruiting Body Formation in Amoebozoa.</title>
        <authorList>
            <person name="Hillmann F."/>
            <person name="Forbes G."/>
            <person name="Novohradska S."/>
            <person name="Ferling I."/>
            <person name="Riege K."/>
            <person name="Groth M."/>
            <person name="Westermann M."/>
            <person name="Marz M."/>
            <person name="Spaller T."/>
            <person name="Winckler T."/>
            <person name="Schaap P."/>
            <person name="Glockner G."/>
        </authorList>
    </citation>
    <scope>NUCLEOTIDE SEQUENCE [LARGE SCALE GENOMIC DNA]</scope>
    <source>
        <strain evidence="1 2">Jena</strain>
    </source>
</reference>
<protein>
    <submittedName>
        <fullName evidence="1">Uncharacterized protein</fullName>
    </submittedName>
</protein>
<accession>A0A2P6MX19</accession>
<dbReference type="InParanoid" id="A0A2P6MX19"/>
<sequence length="78" mass="8949">MQKICDAFREETTVQQLPAEEAVLEGARAMKEIREITGGKDAEKKIYSIFNYLKEVAPEIMPKHVHMPVDEEWVASDE</sequence>
<evidence type="ECO:0000313" key="2">
    <source>
        <dbReference type="Proteomes" id="UP000241769"/>
    </source>
</evidence>
<name>A0A2P6MX19_9EUKA</name>
<dbReference type="Proteomes" id="UP000241769">
    <property type="component" value="Unassembled WGS sequence"/>
</dbReference>
<organism evidence="1 2">
    <name type="scientific">Planoprotostelium fungivorum</name>
    <dbReference type="NCBI Taxonomy" id="1890364"/>
    <lineage>
        <taxon>Eukaryota</taxon>
        <taxon>Amoebozoa</taxon>
        <taxon>Evosea</taxon>
        <taxon>Variosea</taxon>
        <taxon>Cavosteliida</taxon>
        <taxon>Cavosteliaceae</taxon>
        <taxon>Planoprotostelium</taxon>
    </lineage>
</organism>
<proteinExistence type="predicted"/>